<keyword evidence="2" id="KW-1185">Reference proteome</keyword>
<comment type="caution">
    <text evidence="1">The sequence shown here is derived from an EMBL/GenBank/DDBJ whole genome shotgun (WGS) entry which is preliminary data.</text>
</comment>
<sequence>MNQRRLSRIEVFVFDAPWPFHHAAESSGKCRYGVLKLTCKAGCSWGAGILSAEGDHFDVIKWSSFLRSIRNHRLEEAIEIVQQLGAQWEPGQQEIVQTALLDLKAKLQGKVVTSHLQMVPYSRTAGAGGTPPFRRMYYKPSSSLLHKGSWQEPDIAELMDRSITYFSIL</sequence>
<dbReference type="Proteomes" id="UP000187412">
    <property type="component" value="Unassembled WGS sequence"/>
</dbReference>
<proteinExistence type="predicted"/>
<protein>
    <submittedName>
        <fullName evidence="1">Uncharacterized protein</fullName>
    </submittedName>
</protein>
<dbReference type="RefSeq" id="WP_076112849.1">
    <property type="nucleotide sequence ID" value="NZ_MPTB01000031.1"/>
</dbReference>
<reference evidence="1 2" key="1">
    <citation type="submission" date="2016-10" db="EMBL/GenBank/DDBJ databases">
        <title>Paenibacillus species isolates.</title>
        <authorList>
            <person name="Beno S.M."/>
        </authorList>
    </citation>
    <scope>NUCLEOTIDE SEQUENCE [LARGE SCALE GENOMIC DNA]</scope>
    <source>
        <strain evidence="1 2">FSL H7-0744</strain>
    </source>
</reference>
<dbReference type="EMBL" id="MPTB01000031">
    <property type="protein sequence ID" value="OMD44659.1"/>
    <property type="molecule type" value="Genomic_DNA"/>
</dbReference>
<accession>A0ABX3H6E1</accession>
<evidence type="ECO:0000313" key="1">
    <source>
        <dbReference type="EMBL" id="OMD44659.1"/>
    </source>
</evidence>
<evidence type="ECO:0000313" key="2">
    <source>
        <dbReference type="Proteomes" id="UP000187412"/>
    </source>
</evidence>
<gene>
    <name evidence="1" type="ORF">BSK56_22545</name>
</gene>
<organism evidence="1 2">
    <name type="scientific">Paenibacillus borealis</name>
    <dbReference type="NCBI Taxonomy" id="160799"/>
    <lineage>
        <taxon>Bacteria</taxon>
        <taxon>Bacillati</taxon>
        <taxon>Bacillota</taxon>
        <taxon>Bacilli</taxon>
        <taxon>Bacillales</taxon>
        <taxon>Paenibacillaceae</taxon>
        <taxon>Paenibacillus</taxon>
    </lineage>
</organism>
<name>A0ABX3H6E1_PAEBO</name>